<evidence type="ECO:0000259" key="4">
    <source>
        <dbReference type="Pfam" id="PF13193"/>
    </source>
</evidence>
<protein>
    <submittedName>
        <fullName evidence="5">Acyl--CoA ligase</fullName>
    </submittedName>
</protein>
<dbReference type="GO" id="GO:0031956">
    <property type="term" value="F:medium-chain fatty acid-CoA ligase activity"/>
    <property type="evidence" value="ECO:0007669"/>
    <property type="project" value="TreeGrafter"/>
</dbReference>
<name>A0A743P5T9_SALER</name>
<dbReference type="InterPro" id="IPR020845">
    <property type="entry name" value="AMP-binding_CS"/>
</dbReference>
<dbReference type="Gene3D" id="3.30.300.30">
    <property type="match status" value="1"/>
</dbReference>
<reference evidence="5" key="2">
    <citation type="submission" date="2020-02" db="EMBL/GenBank/DDBJ databases">
        <authorList>
            <consortium name="NCBI Pathogen Detection Project"/>
        </authorList>
    </citation>
    <scope>NUCLEOTIDE SEQUENCE</scope>
    <source>
        <strain evidence="5">MA.CK_00/00001968</strain>
    </source>
</reference>
<comment type="caution">
    <text evidence="5">The sequence shown here is derived from an EMBL/GenBank/DDBJ whole genome shotgun (WGS) entry which is preliminary data.</text>
</comment>
<gene>
    <name evidence="5" type="ORF">G9F27_002786</name>
</gene>
<dbReference type="Pfam" id="PF00501">
    <property type="entry name" value="AMP-binding"/>
    <property type="match status" value="1"/>
</dbReference>
<feature type="domain" description="AMP-dependent synthetase/ligase" evidence="3">
    <location>
        <begin position="37"/>
        <end position="351"/>
    </location>
</feature>
<dbReference type="InterPro" id="IPR045851">
    <property type="entry name" value="AMP-bd_C_sf"/>
</dbReference>
<keyword evidence="2 5" id="KW-0436">Ligase</keyword>
<accession>A0A743P5T9</accession>
<dbReference type="PROSITE" id="PS00455">
    <property type="entry name" value="AMP_BINDING"/>
    <property type="match status" value="1"/>
</dbReference>
<dbReference type="InterPro" id="IPR025110">
    <property type="entry name" value="AMP-bd_C"/>
</dbReference>
<dbReference type="Gene3D" id="3.40.50.12780">
    <property type="entry name" value="N-terminal domain of ligase-like"/>
    <property type="match status" value="1"/>
</dbReference>
<evidence type="ECO:0000256" key="2">
    <source>
        <dbReference type="ARBA" id="ARBA00022598"/>
    </source>
</evidence>
<dbReference type="AlphaFoldDB" id="A0A743P5T9"/>
<dbReference type="SUPFAM" id="SSF56801">
    <property type="entry name" value="Acetyl-CoA synthetase-like"/>
    <property type="match status" value="1"/>
</dbReference>
<dbReference type="PANTHER" id="PTHR43201">
    <property type="entry name" value="ACYL-COA SYNTHETASE"/>
    <property type="match status" value="1"/>
</dbReference>
<dbReference type="GO" id="GO:0006631">
    <property type="term" value="P:fatty acid metabolic process"/>
    <property type="evidence" value="ECO:0007669"/>
    <property type="project" value="TreeGrafter"/>
</dbReference>
<organism evidence="5">
    <name type="scientific">Salmonella enterica</name>
    <name type="common">Salmonella choleraesuis</name>
    <dbReference type="NCBI Taxonomy" id="28901"/>
    <lineage>
        <taxon>Bacteria</taxon>
        <taxon>Pseudomonadati</taxon>
        <taxon>Pseudomonadota</taxon>
        <taxon>Gammaproteobacteria</taxon>
        <taxon>Enterobacterales</taxon>
        <taxon>Enterobacteriaceae</taxon>
        <taxon>Salmonella</taxon>
    </lineage>
</organism>
<dbReference type="InterPro" id="IPR042099">
    <property type="entry name" value="ANL_N_sf"/>
</dbReference>
<dbReference type="PANTHER" id="PTHR43201:SF5">
    <property type="entry name" value="MEDIUM-CHAIN ACYL-COA LIGASE ACSF2, MITOCHONDRIAL"/>
    <property type="match status" value="1"/>
</dbReference>
<sequence>MYSHIKHSLADIYNELANGLPMPDIRAVGEQPLTLDMIERWRAALNARGVMHGDRLLLLAHPSAASVAIMIAAWHVGAVVCPLPPQTPSPALNVIAHDCGAAFALDGASEAWLETEGEPSPRQFIYRTAPAVTGSDLALIIYSSGSTGAPKGIMLSHNNVLSALRSITTYLQLHDNDTILSVPPLHFDYGLYQVLFGFAVGCRVLLAPPGCNAMQLLKLIKTEQPSVLPLVPAIGGGLAKLGNALRQQHGSIRLITNTGGHLPAAVVQNLKRVFPQAAVLLMYGLTESKRALFLPAELAASKPDSVGKPMPGLEAKVFIQEWHDERQIFRECAPEEVGMLYVRGSSVMQGYTREENGAGARMIDGAYRDDNWLATGDLFRYDLDGDFYFCGREKELIKQAGYCLYPRTLEAVAESHELVIDCAVVGVSDADGDEHACLFVRAEGHLEKHDLLAWLKTHFEHHYLPRRIEIIEHWPINQNGKVNKKALCELL</sequence>
<evidence type="ECO:0000259" key="3">
    <source>
        <dbReference type="Pfam" id="PF00501"/>
    </source>
</evidence>
<proteinExistence type="inferred from homology"/>
<dbReference type="Pfam" id="PF13193">
    <property type="entry name" value="AMP-binding_C"/>
    <property type="match status" value="1"/>
</dbReference>
<evidence type="ECO:0000256" key="1">
    <source>
        <dbReference type="ARBA" id="ARBA00006432"/>
    </source>
</evidence>
<dbReference type="InterPro" id="IPR000873">
    <property type="entry name" value="AMP-dep_synth/lig_dom"/>
</dbReference>
<comment type="similarity">
    <text evidence="1">Belongs to the ATP-dependent AMP-binding enzyme family.</text>
</comment>
<evidence type="ECO:0000313" key="5">
    <source>
        <dbReference type="EMBL" id="HAF2128606.1"/>
    </source>
</evidence>
<feature type="domain" description="AMP-binding enzyme C-terminal" evidence="4">
    <location>
        <begin position="409"/>
        <end position="481"/>
    </location>
</feature>
<dbReference type="EMBL" id="DAAUQX010000021">
    <property type="protein sequence ID" value="HAF2128606.1"/>
    <property type="molecule type" value="Genomic_DNA"/>
</dbReference>
<reference evidence="5" key="1">
    <citation type="journal article" date="2018" name="Genome Biol.">
        <title>SKESA: strategic k-mer extension for scrupulous assemblies.</title>
        <authorList>
            <person name="Souvorov A."/>
            <person name="Agarwala R."/>
            <person name="Lipman D.J."/>
        </authorList>
    </citation>
    <scope>NUCLEOTIDE SEQUENCE</scope>
    <source>
        <strain evidence="5">MA.CK_00/00001968</strain>
    </source>
</reference>